<evidence type="ECO:0000259" key="6">
    <source>
        <dbReference type="PROSITE" id="PS51736"/>
    </source>
</evidence>
<dbReference type="InterPro" id="IPR009057">
    <property type="entry name" value="Homeodomain-like_sf"/>
</dbReference>
<dbReference type="Pfam" id="PF00239">
    <property type="entry name" value="Resolvase"/>
    <property type="match status" value="1"/>
</dbReference>
<feature type="domain" description="Resolvase/invertase-type recombinase catalytic" evidence="6">
    <location>
        <begin position="2"/>
        <end position="135"/>
    </location>
</feature>
<dbReference type="SUPFAM" id="SSF53041">
    <property type="entry name" value="Resolvase-like"/>
    <property type="match status" value="1"/>
</dbReference>
<feature type="active site" description="O-(5'-phospho-DNA)-serine intermediate" evidence="5">
    <location>
        <position position="10"/>
    </location>
</feature>
<accession>A0ABU5W607</accession>
<dbReference type="Gene3D" id="3.40.50.1390">
    <property type="entry name" value="Resolvase, N-terminal catalytic domain"/>
    <property type="match status" value="1"/>
</dbReference>
<evidence type="ECO:0000256" key="4">
    <source>
        <dbReference type="ARBA" id="ARBA00023172"/>
    </source>
</evidence>
<keyword evidence="2" id="KW-0229">DNA integration</keyword>
<evidence type="ECO:0000256" key="3">
    <source>
        <dbReference type="ARBA" id="ARBA00023125"/>
    </source>
</evidence>
<evidence type="ECO:0000256" key="2">
    <source>
        <dbReference type="ARBA" id="ARBA00022908"/>
    </source>
</evidence>
<dbReference type="Proteomes" id="UP001304847">
    <property type="component" value="Unassembled WGS sequence"/>
</dbReference>
<comment type="caution">
    <text evidence="7">The sequence shown here is derived from an EMBL/GenBank/DDBJ whole genome shotgun (WGS) entry which is preliminary data.</text>
</comment>
<dbReference type="EMBL" id="JAYGOJ010000050">
    <property type="protein sequence ID" value="MEA9436352.1"/>
    <property type="molecule type" value="Genomic_DNA"/>
</dbReference>
<name>A0ABU5W607_AERCA</name>
<dbReference type="PROSITE" id="PS51736">
    <property type="entry name" value="RECOMBINASES_3"/>
    <property type="match status" value="1"/>
</dbReference>
<proteinExistence type="inferred from homology"/>
<dbReference type="SMART" id="SM00857">
    <property type="entry name" value="Resolvase"/>
    <property type="match status" value="1"/>
</dbReference>
<keyword evidence="3" id="KW-0238">DNA-binding</keyword>
<gene>
    <name evidence="7" type="ORF">VCX44_11095</name>
</gene>
<protein>
    <submittedName>
        <fullName evidence="7">Recombinase family protein</fullName>
    </submittedName>
</protein>
<dbReference type="InterPro" id="IPR036162">
    <property type="entry name" value="Resolvase-like_N_sf"/>
</dbReference>
<dbReference type="InterPro" id="IPR006118">
    <property type="entry name" value="Recombinase_CS"/>
</dbReference>
<dbReference type="PANTHER" id="PTHR30461">
    <property type="entry name" value="DNA-INVERTASE FROM LAMBDOID PROPHAGE"/>
    <property type="match status" value="1"/>
</dbReference>
<dbReference type="SUPFAM" id="SSF46689">
    <property type="entry name" value="Homeodomain-like"/>
    <property type="match status" value="1"/>
</dbReference>
<sequence>MTLIGYARVSTADQDTALQTDALRKAGCERVFEDTASGAKADRPGLADALAYLRDGDVLIVWRLDRLGRSLPHLIEIVGEMEARGVGFRSLTESIDTTTPGGRLIFHVFGALGQFERDLIRERTKAGLAAAAARGRKGGRKHVVTADKLQRAREHIASGLNVREAAARLKISKTALYTALQRVGAVDP</sequence>
<comment type="similarity">
    <text evidence="1">Belongs to the site-specific recombinase resolvase family.</text>
</comment>
<dbReference type="InterPro" id="IPR006119">
    <property type="entry name" value="Resolv_N"/>
</dbReference>
<evidence type="ECO:0000256" key="5">
    <source>
        <dbReference type="PROSITE-ProRule" id="PRU10137"/>
    </source>
</evidence>
<dbReference type="InterPro" id="IPR050639">
    <property type="entry name" value="SSR_resolvase"/>
</dbReference>
<keyword evidence="8" id="KW-1185">Reference proteome</keyword>
<evidence type="ECO:0000313" key="7">
    <source>
        <dbReference type="EMBL" id="MEA9436352.1"/>
    </source>
</evidence>
<dbReference type="PANTHER" id="PTHR30461:SF2">
    <property type="entry name" value="SERINE RECOMBINASE PINE-RELATED"/>
    <property type="match status" value="1"/>
</dbReference>
<dbReference type="RefSeq" id="WP_323580669.1">
    <property type="nucleotide sequence ID" value="NZ_JAYGOJ010000050.1"/>
</dbReference>
<organism evidence="7 8">
    <name type="scientific">Aeromonas caviae</name>
    <name type="common">Aeromonas punctata</name>
    <dbReference type="NCBI Taxonomy" id="648"/>
    <lineage>
        <taxon>Bacteria</taxon>
        <taxon>Pseudomonadati</taxon>
        <taxon>Pseudomonadota</taxon>
        <taxon>Gammaproteobacteria</taxon>
        <taxon>Aeromonadales</taxon>
        <taxon>Aeromonadaceae</taxon>
        <taxon>Aeromonas</taxon>
    </lineage>
</organism>
<reference evidence="7 8" key="1">
    <citation type="submission" date="2023-12" db="EMBL/GenBank/DDBJ databases">
        <title>Characterization of antibiotic resistance in Aeromonas spp. in hospital effluent.</title>
        <authorList>
            <person name="Negoseki B.R.S."/>
            <person name="Krul D."/>
            <person name="Siqueira A.C."/>
            <person name="Almeida M."/>
            <person name="Mesa D."/>
            <person name="Conte D."/>
            <person name="Dalla-Costa L.M."/>
        </authorList>
    </citation>
    <scope>NUCLEOTIDE SEQUENCE [LARGE SCALE GENOMIC DNA]</scope>
    <source>
        <strain evidence="7 8">36v</strain>
    </source>
</reference>
<evidence type="ECO:0000256" key="1">
    <source>
        <dbReference type="ARBA" id="ARBA00009913"/>
    </source>
</evidence>
<dbReference type="PROSITE" id="PS00397">
    <property type="entry name" value="RECOMBINASES_1"/>
    <property type="match status" value="1"/>
</dbReference>
<dbReference type="CDD" id="cd03768">
    <property type="entry name" value="SR_ResInv"/>
    <property type="match status" value="1"/>
</dbReference>
<dbReference type="PROSITE" id="PS00398">
    <property type="entry name" value="RECOMBINASES_2"/>
    <property type="match status" value="1"/>
</dbReference>
<evidence type="ECO:0000313" key="8">
    <source>
        <dbReference type="Proteomes" id="UP001304847"/>
    </source>
</evidence>
<keyword evidence="4" id="KW-0233">DNA recombination</keyword>